<dbReference type="EMBL" id="JALJOV010000617">
    <property type="protein sequence ID" value="KAK9862366.1"/>
    <property type="molecule type" value="Genomic_DNA"/>
</dbReference>
<sequence>MSGTFPFEVVDHKLQVGRGEEFSASRQREQQYADFETGQWQLPISHRVEDGLDTDARLADANTALAEDNVGFKMLQRMGWKGKGLGRAEQGLVEPVKGGVEAGMRLGVGKAEEDDHFTAAENVVRKRLDIEVAAAEDEDQAHKREMAAEREVRRRQEVSDIIRTFYCDTCHKQYNTAVELETHLSSYDHHHKKRLSEMRQATSTRTKHERGKREKRAADKEMARLNAQIQRAQQAAGVSAATPAAAAAPPPPPPGGPEAPPLPPPSHPPLPPTADIMPPLPVGVSRDQSAMAVPDTVHQAAAAPAQPVAVQFGFQSGLSKPQQGAGSSTNRASVVKRPTSIAGLGAKRSKLSAPRQPLPRIMKIDASIEC</sequence>
<dbReference type="GO" id="GO:0003676">
    <property type="term" value="F:nucleic acid binding"/>
    <property type="evidence" value="ECO:0007669"/>
    <property type="project" value="InterPro"/>
</dbReference>
<dbReference type="Pfam" id="PF01585">
    <property type="entry name" value="G-patch"/>
    <property type="match status" value="1"/>
</dbReference>
<dbReference type="PROSITE" id="PS50174">
    <property type="entry name" value="G_PATCH"/>
    <property type="match status" value="1"/>
</dbReference>
<dbReference type="Proteomes" id="UP001485043">
    <property type="component" value="Unassembled WGS sequence"/>
</dbReference>
<evidence type="ECO:0008006" key="7">
    <source>
        <dbReference type="Google" id="ProtNLM"/>
    </source>
</evidence>
<reference evidence="5 6" key="1">
    <citation type="journal article" date="2024" name="Nat. Commun.">
        <title>Phylogenomics reveals the evolutionary origins of lichenization in chlorophyte algae.</title>
        <authorList>
            <person name="Puginier C."/>
            <person name="Libourel C."/>
            <person name="Otte J."/>
            <person name="Skaloud P."/>
            <person name="Haon M."/>
            <person name="Grisel S."/>
            <person name="Petersen M."/>
            <person name="Berrin J.G."/>
            <person name="Delaux P.M."/>
            <person name="Dal Grande F."/>
            <person name="Keller J."/>
        </authorList>
    </citation>
    <scope>NUCLEOTIDE SEQUENCE [LARGE SCALE GENOMIC DNA]</scope>
    <source>
        <strain evidence="5 6">SAG 2523</strain>
    </source>
</reference>
<organism evidence="5 6">
    <name type="scientific">Apatococcus fuscideae</name>
    <dbReference type="NCBI Taxonomy" id="2026836"/>
    <lineage>
        <taxon>Eukaryota</taxon>
        <taxon>Viridiplantae</taxon>
        <taxon>Chlorophyta</taxon>
        <taxon>core chlorophytes</taxon>
        <taxon>Trebouxiophyceae</taxon>
        <taxon>Chlorellales</taxon>
        <taxon>Chlorellaceae</taxon>
        <taxon>Apatococcus</taxon>
    </lineage>
</organism>
<protein>
    <recommendedName>
        <fullName evidence="7">G-patch domain-containing protein</fullName>
    </recommendedName>
</protein>
<evidence type="ECO:0000313" key="6">
    <source>
        <dbReference type="Proteomes" id="UP001485043"/>
    </source>
</evidence>
<evidence type="ECO:0000313" key="5">
    <source>
        <dbReference type="EMBL" id="KAK9862366.1"/>
    </source>
</evidence>
<evidence type="ECO:0000256" key="1">
    <source>
        <dbReference type="PROSITE-ProRule" id="PRU00042"/>
    </source>
</evidence>
<feature type="region of interest" description="Disordered" evidence="2">
    <location>
        <begin position="191"/>
        <end position="281"/>
    </location>
</feature>
<feature type="compositionally biased region" description="Low complexity" evidence="2">
    <location>
        <begin position="235"/>
        <end position="247"/>
    </location>
</feature>
<dbReference type="SUPFAM" id="SSF57667">
    <property type="entry name" value="beta-beta-alpha zinc fingers"/>
    <property type="match status" value="1"/>
</dbReference>
<feature type="compositionally biased region" description="Basic residues" evidence="2">
    <location>
        <begin position="205"/>
        <end position="215"/>
    </location>
</feature>
<dbReference type="InterPro" id="IPR013087">
    <property type="entry name" value="Znf_C2H2_type"/>
</dbReference>
<feature type="domain" description="G-patch" evidence="4">
    <location>
        <begin position="67"/>
        <end position="113"/>
    </location>
</feature>
<name>A0AAW1T0T8_9CHLO</name>
<gene>
    <name evidence="5" type="ORF">WJX84_008778</name>
</gene>
<keyword evidence="1" id="KW-0863">Zinc-finger</keyword>
<evidence type="ECO:0000259" key="3">
    <source>
        <dbReference type="PROSITE" id="PS50157"/>
    </source>
</evidence>
<dbReference type="InterPro" id="IPR036236">
    <property type="entry name" value="Znf_C2H2_sf"/>
</dbReference>
<comment type="caution">
    <text evidence="5">The sequence shown here is derived from an EMBL/GenBank/DDBJ whole genome shotgun (WGS) entry which is preliminary data.</text>
</comment>
<feature type="domain" description="C2H2-type" evidence="3">
    <location>
        <begin position="165"/>
        <end position="194"/>
    </location>
</feature>
<feature type="compositionally biased region" description="Pro residues" evidence="2">
    <location>
        <begin position="248"/>
        <end position="272"/>
    </location>
</feature>
<dbReference type="GO" id="GO:0008270">
    <property type="term" value="F:zinc ion binding"/>
    <property type="evidence" value="ECO:0007669"/>
    <property type="project" value="UniProtKB-KW"/>
</dbReference>
<dbReference type="PROSITE" id="PS50157">
    <property type="entry name" value="ZINC_FINGER_C2H2_2"/>
    <property type="match status" value="1"/>
</dbReference>
<evidence type="ECO:0000259" key="4">
    <source>
        <dbReference type="PROSITE" id="PS50174"/>
    </source>
</evidence>
<dbReference type="PROSITE" id="PS00028">
    <property type="entry name" value="ZINC_FINGER_C2H2_1"/>
    <property type="match status" value="1"/>
</dbReference>
<dbReference type="SMART" id="SM00443">
    <property type="entry name" value="G_patch"/>
    <property type="match status" value="1"/>
</dbReference>
<accession>A0AAW1T0T8</accession>
<dbReference type="PANTHER" id="PTHR47251:SF1">
    <property type="entry name" value="FINGER DOMAIN PROTEIN, PUTATIVE (AFU_ORTHOLOGUE AFUA_3G04180)-RELATED"/>
    <property type="match status" value="1"/>
</dbReference>
<dbReference type="AlphaFoldDB" id="A0AAW1T0T8"/>
<keyword evidence="6" id="KW-1185">Reference proteome</keyword>
<evidence type="ECO:0000256" key="2">
    <source>
        <dbReference type="SAM" id="MobiDB-lite"/>
    </source>
</evidence>
<dbReference type="PANTHER" id="PTHR47251">
    <property type="entry name" value="FINGER DOMAIN PROTEIN, PUTATIVE (AFU_ORTHOLOGUE AFUA_3G04180)-RELATED"/>
    <property type="match status" value="1"/>
</dbReference>
<dbReference type="InterPro" id="IPR000467">
    <property type="entry name" value="G_patch_dom"/>
</dbReference>
<keyword evidence="1" id="KW-0479">Metal-binding</keyword>
<keyword evidence="1" id="KW-0862">Zinc</keyword>
<proteinExistence type="predicted"/>